<dbReference type="Proteomes" id="UP000635142">
    <property type="component" value="Unassembled WGS sequence"/>
</dbReference>
<reference evidence="1" key="1">
    <citation type="submission" date="2020-08" db="EMBL/GenBank/DDBJ databases">
        <title>Sulfitobacter aestuariivivens sp. nov., isolated from a tidal flat.</title>
        <authorList>
            <person name="Park S."/>
            <person name="Yoon J.-H."/>
        </authorList>
    </citation>
    <scope>NUCLEOTIDE SEQUENCE</scope>
    <source>
        <strain evidence="1">TSTF-M16</strain>
    </source>
</reference>
<dbReference type="EMBL" id="JACTAG010000002">
    <property type="protein sequence ID" value="MBD3664870.1"/>
    <property type="molecule type" value="Genomic_DNA"/>
</dbReference>
<accession>A0A927HH36</accession>
<evidence type="ECO:0000313" key="1">
    <source>
        <dbReference type="EMBL" id="MBD3664870.1"/>
    </source>
</evidence>
<proteinExistence type="predicted"/>
<dbReference type="RefSeq" id="WP_191075881.1">
    <property type="nucleotide sequence ID" value="NZ_JACTAG010000002.1"/>
</dbReference>
<sequence>MGETSIWRWAITEDLDALFAALIAADEAGFSQIASALMQEGAEDRPSLDEIEKVTEARLRGMNLPDDIFETMLKGFRAQMQEAREEEDAAARGAEPGPDGRIDVALASSHMFHDEPFASIDDVERERQITDLLARYREAVSTSLGDAGLPLGVYLGVSVDRLFDHDVIDALSAAGMDPMTWVWKTPDTIYWLGHWREGPELPVDVEFGRAPHAVFGAVKAQVAALG</sequence>
<dbReference type="AlphaFoldDB" id="A0A927HH36"/>
<keyword evidence="2" id="KW-1185">Reference proteome</keyword>
<comment type="caution">
    <text evidence="1">The sequence shown here is derived from an EMBL/GenBank/DDBJ whole genome shotgun (WGS) entry which is preliminary data.</text>
</comment>
<evidence type="ECO:0000313" key="2">
    <source>
        <dbReference type="Proteomes" id="UP000635142"/>
    </source>
</evidence>
<organism evidence="1 2">
    <name type="scientific">Sulfitobacter aestuariivivens</name>
    <dbReference type="NCBI Taxonomy" id="2766981"/>
    <lineage>
        <taxon>Bacteria</taxon>
        <taxon>Pseudomonadati</taxon>
        <taxon>Pseudomonadota</taxon>
        <taxon>Alphaproteobacteria</taxon>
        <taxon>Rhodobacterales</taxon>
        <taxon>Roseobacteraceae</taxon>
        <taxon>Sulfitobacter</taxon>
    </lineage>
</organism>
<gene>
    <name evidence="1" type="ORF">H9Q16_13125</name>
</gene>
<protein>
    <submittedName>
        <fullName evidence="1">Uncharacterized protein</fullName>
    </submittedName>
</protein>
<name>A0A927HH36_9RHOB</name>